<protein>
    <submittedName>
        <fullName evidence="4">Class C sortase</fullName>
    </submittedName>
</protein>
<evidence type="ECO:0000256" key="1">
    <source>
        <dbReference type="ARBA" id="ARBA00022801"/>
    </source>
</evidence>
<dbReference type="GO" id="GO:0016787">
    <property type="term" value="F:hydrolase activity"/>
    <property type="evidence" value="ECO:0007669"/>
    <property type="project" value="UniProtKB-KW"/>
</dbReference>
<gene>
    <name evidence="4" type="ORF">DXB93_04475</name>
</gene>
<proteinExistence type="predicted"/>
<comment type="caution">
    <text evidence="4">The sequence shown here is derived from an EMBL/GenBank/DDBJ whole genome shotgun (WGS) entry which is preliminary data.</text>
</comment>
<dbReference type="Gene3D" id="2.40.260.10">
    <property type="entry name" value="Sortase"/>
    <property type="match status" value="1"/>
</dbReference>
<dbReference type="SUPFAM" id="SSF63817">
    <property type="entry name" value="Sortase"/>
    <property type="match status" value="1"/>
</dbReference>
<evidence type="ECO:0000313" key="4">
    <source>
        <dbReference type="EMBL" id="RGD86439.1"/>
    </source>
</evidence>
<dbReference type="NCBIfam" id="TIGR01076">
    <property type="entry name" value="sortase_fam"/>
    <property type="match status" value="1"/>
</dbReference>
<dbReference type="RefSeq" id="WP_117580744.1">
    <property type="nucleotide sequence ID" value="NZ_QUSL01000005.1"/>
</dbReference>
<dbReference type="InterPro" id="IPR005754">
    <property type="entry name" value="Sortase"/>
</dbReference>
<feature type="active site" description="Proton donor/acceptor" evidence="2">
    <location>
        <position position="146"/>
    </location>
</feature>
<evidence type="ECO:0000256" key="3">
    <source>
        <dbReference type="SAM" id="Phobius"/>
    </source>
</evidence>
<dbReference type="CDD" id="cd05827">
    <property type="entry name" value="Sortase_C"/>
    <property type="match status" value="1"/>
</dbReference>
<dbReference type="InterPro" id="IPR023365">
    <property type="entry name" value="Sortase_dom-sf"/>
</dbReference>
<feature type="transmembrane region" description="Helical" evidence="3">
    <location>
        <begin position="244"/>
        <end position="261"/>
    </location>
</feature>
<keyword evidence="3" id="KW-0812">Transmembrane</keyword>
<keyword evidence="1" id="KW-0378">Hydrolase</keyword>
<evidence type="ECO:0000256" key="2">
    <source>
        <dbReference type="PIRSR" id="PIRSR605754-1"/>
    </source>
</evidence>
<accession>A0A3E3EF93</accession>
<feature type="active site" description="Acyl-thioester intermediate" evidence="2">
    <location>
        <position position="207"/>
    </location>
</feature>
<dbReference type="EMBL" id="QUSL01000005">
    <property type="protein sequence ID" value="RGD86439.1"/>
    <property type="molecule type" value="Genomic_DNA"/>
</dbReference>
<organism evidence="4 5">
    <name type="scientific">Thomasclavelia ramosa</name>
    <dbReference type="NCBI Taxonomy" id="1547"/>
    <lineage>
        <taxon>Bacteria</taxon>
        <taxon>Bacillati</taxon>
        <taxon>Bacillota</taxon>
        <taxon>Erysipelotrichia</taxon>
        <taxon>Erysipelotrichales</taxon>
        <taxon>Coprobacillaceae</taxon>
        <taxon>Thomasclavelia</taxon>
    </lineage>
</organism>
<dbReference type="Proteomes" id="UP000261032">
    <property type="component" value="Unassembled WGS sequence"/>
</dbReference>
<sequence length="269" mass="30076">MKKMRILKFLKKDILIFITGLALVSYPVISNYMESREQADQIDTYNSSVNELSSANKQLVLNEAYQWNNSLYSKQKGLSEDSGLEYENVLDLGNGVIGTVEIPKIKVNMPVYHGTNSDVLNVGAGHIEDSSLPVGGSNTHTVLTGHRGLPSSKLFTRLDELKKGDLFFIKVLDETLAYEINKIEVVLPDKVSYSIIDNQDLATLITCTPYGLNTHRLVITGKRVPYEEKEKKSIKGSMPSLREIIFYAIPVLFSVAGILFFRKRGVKNV</sequence>
<keyword evidence="3" id="KW-0472">Membrane</keyword>
<dbReference type="Pfam" id="PF04203">
    <property type="entry name" value="Sortase"/>
    <property type="match status" value="1"/>
</dbReference>
<name>A0A3E3EF93_9FIRM</name>
<dbReference type="InterPro" id="IPR042002">
    <property type="entry name" value="Sortase_C"/>
</dbReference>
<reference evidence="4 5" key="1">
    <citation type="submission" date="2018-08" db="EMBL/GenBank/DDBJ databases">
        <title>A genome reference for cultivated species of the human gut microbiota.</title>
        <authorList>
            <person name="Zou Y."/>
            <person name="Xue W."/>
            <person name="Luo G."/>
        </authorList>
    </citation>
    <scope>NUCLEOTIDE SEQUENCE [LARGE SCALE GENOMIC DNA]</scope>
    <source>
        <strain evidence="4 5">OM06-4</strain>
    </source>
</reference>
<keyword evidence="3" id="KW-1133">Transmembrane helix</keyword>
<dbReference type="NCBIfam" id="NF033745">
    <property type="entry name" value="class_C_sortase"/>
    <property type="match status" value="1"/>
</dbReference>
<evidence type="ECO:0000313" key="5">
    <source>
        <dbReference type="Proteomes" id="UP000261032"/>
    </source>
</evidence>
<dbReference type="AlphaFoldDB" id="A0A3E3EF93"/>